<evidence type="ECO:0000313" key="3">
    <source>
        <dbReference type="Proteomes" id="UP000298030"/>
    </source>
</evidence>
<feature type="non-terminal residue" evidence="2">
    <location>
        <position position="1"/>
    </location>
</feature>
<dbReference type="Proteomes" id="UP000298030">
    <property type="component" value="Unassembled WGS sequence"/>
</dbReference>
<evidence type="ECO:0000313" key="2">
    <source>
        <dbReference type="EMBL" id="TEB32578.1"/>
    </source>
</evidence>
<comment type="caution">
    <text evidence="2">The sequence shown here is derived from an EMBL/GenBank/DDBJ whole genome shotgun (WGS) entry which is preliminary data.</text>
</comment>
<proteinExistence type="predicted"/>
<sequence length="69" mass="7647">TLEVDEKRPRKRKRFGRVGTADDSAPAHAANKGHHCTTQALHNALPLSQRPRYCRAKAELSKGLAEATR</sequence>
<gene>
    <name evidence="2" type="ORF">FA13DRAFT_1731777</name>
</gene>
<evidence type="ECO:0000256" key="1">
    <source>
        <dbReference type="SAM" id="MobiDB-lite"/>
    </source>
</evidence>
<feature type="region of interest" description="Disordered" evidence="1">
    <location>
        <begin position="1"/>
        <end position="32"/>
    </location>
</feature>
<accession>A0A4Y7TF57</accession>
<keyword evidence="3" id="KW-1185">Reference proteome</keyword>
<dbReference type="EMBL" id="QPFP01000015">
    <property type="protein sequence ID" value="TEB32578.1"/>
    <property type="molecule type" value="Genomic_DNA"/>
</dbReference>
<dbReference type="AlphaFoldDB" id="A0A4Y7TF57"/>
<reference evidence="2 3" key="1">
    <citation type="journal article" date="2019" name="Nat. Ecol. Evol.">
        <title>Megaphylogeny resolves global patterns of mushroom evolution.</title>
        <authorList>
            <person name="Varga T."/>
            <person name="Krizsan K."/>
            <person name="Foldi C."/>
            <person name="Dima B."/>
            <person name="Sanchez-Garcia M."/>
            <person name="Sanchez-Ramirez S."/>
            <person name="Szollosi G.J."/>
            <person name="Szarkandi J.G."/>
            <person name="Papp V."/>
            <person name="Albert L."/>
            <person name="Andreopoulos W."/>
            <person name="Angelini C."/>
            <person name="Antonin V."/>
            <person name="Barry K.W."/>
            <person name="Bougher N.L."/>
            <person name="Buchanan P."/>
            <person name="Buyck B."/>
            <person name="Bense V."/>
            <person name="Catcheside P."/>
            <person name="Chovatia M."/>
            <person name="Cooper J."/>
            <person name="Damon W."/>
            <person name="Desjardin D."/>
            <person name="Finy P."/>
            <person name="Geml J."/>
            <person name="Haridas S."/>
            <person name="Hughes K."/>
            <person name="Justo A."/>
            <person name="Karasinski D."/>
            <person name="Kautmanova I."/>
            <person name="Kiss B."/>
            <person name="Kocsube S."/>
            <person name="Kotiranta H."/>
            <person name="LaButti K.M."/>
            <person name="Lechner B.E."/>
            <person name="Liimatainen K."/>
            <person name="Lipzen A."/>
            <person name="Lukacs Z."/>
            <person name="Mihaltcheva S."/>
            <person name="Morgado L.N."/>
            <person name="Niskanen T."/>
            <person name="Noordeloos M.E."/>
            <person name="Ohm R.A."/>
            <person name="Ortiz-Santana B."/>
            <person name="Ovrebo C."/>
            <person name="Racz N."/>
            <person name="Riley R."/>
            <person name="Savchenko A."/>
            <person name="Shiryaev A."/>
            <person name="Soop K."/>
            <person name="Spirin V."/>
            <person name="Szebenyi C."/>
            <person name="Tomsovsky M."/>
            <person name="Tulloss R.E."/>
            <person name="Uehling J."/>
            <person name="Grigoriev I.V."/>
            <person name="Vagvolgyi C."/>
            <person name="Papp T."/>
            <person name="Martin F.M."/>
            <person name="Miettinen O."/>
            <person name="Hibbett D.S."/>
            <person name="Nagy L.G."/>
        </authorList>
    </citation>
    <scope>NUCLEOTIDE SEQUENCE [LARGE SCALE GENOMIC DNA]</scope>
    <source>
        <strain evidence="2 3">FP101781</strain>
    </source>
</reference>
<protein>
    <submittedName>
        <fullName evidence="2">Uncharacterized protein</fullName>
    </submittedName>
</protein>
<name>A0A4Y7TF57_COPMI</name>
<organism evidence="2 3">
    <name type="scientific">Coprinellus micaceus</name>
    <name type="common">Glistening ink-cap mushroom</name>
    <name type="synonym">Coprinus micaceus</name>
    <dbReference type="NCBI Taxonomy" id="71717"/>
    <lineage>
        <taxon>Eukaryota</taxon>
        <taxon>Fungi</taxon>
        <taxon>Dikarya</taxon>
        <taxon>Basidiomycota</taxon>
        <taxon>Agaricomycotina</taxon>
        <taxon>Agaricomycetes</taxon>
        <taxon>Agaricomycetidae</taxon>
        <taxon>Agaricales</taxon>
        <taxon>Agaricineae</taxon>
        <taxon>Psathyrellaceae</taxon>
        <taxon>Coprinellus</taxon>
    </lineage>
</organism>